<sequence>MTAMHLNSADGHGHGRALRARRCTTRVLRLVGDHISTVAVGVVGAGALAWMINHVTEFAPVLNITDNMAILLILATWGTAHLVKGFAYDVADGIDPDARDGDDLWKAATAFRDTAEDITNGANYDDIRLALQTSQVLPALHELTVHLRGAYALDGEMEEAAALSDTVALVRVAAESLGHRDLSE</sequence>
<organism evidence="2 3">
    <name type="scientific">Streptomyces mexicanus</name>
    <dbReference type="NCBI Taxonomy" id="178566"/>
    <lineage>
        <taxon>Bacteria</taxon>
        <taxon>Bacillati</taxon>
        <taxon>Actinomycetota</taxon>
        <taxon>Actinomycetes</taxon>
        <taxon>Kitasatosporales</taxon>
        <taxon>Streptomycetaceae</taxon>
        <taxon>Streptomyces</taxon>
    </lineage>
</organism>
<dbReference type="OrthoDB" id="9928030at2"/>
<evidence type="ECO:0000313" key="3">
    <source>
        <dbReference type="Proteomes" id="UP000517694"/>
    </source>
</evidence>
<keyword evidence="1" id="KW-1133">Transmembrane helix</keyword>
<keyword evidence="1" id="KW-0472">Membrane</keyword>
<gene>
    <name evidence="2" type="ORF">H1R13_34255</name>
</gene>
<proteinExistence type="predicted"/>
<feature type="transmembrane region" description="Helical" evidence="1">
    <location>
        <begin position="27"/>
        <end position="52"/>
    </location>
</feature>
<dbReference type="Proteomes" id="UP000517694">
    <property type="component" value="Unassembled WGS sequence"/>
</dbReference>
<dbReference type="EMBL" id="JACMHY010000022">
    <property type="protein sequence ID" value="MBC2869836.1"/>
    <property type="molecule type" value="Genomic_DNA"/>
</dbReference>
<comment type="caution">
    <text evidence="2">The sequence shown here is derived from an EMBL/GenBank/DDBJ whole genome shotgun (WGS) entry which is preliminary data.</text>
</comment>
<name>A0A7X1I6V7_9ACTN</name>
<dbReference type="RefSeq" id="WP_159665623.1">
    <property type="nucleotide sequence ID" value="NZ_JACMHY010000022.1"/>
</dbReference>
<evidence type="ECO:0000256" key="1">
    <source>
        <dbReference type="SAM" id="Phobius"/>
    </source>
</evidence>
<evidence type="ECO:0000313" key="2">
    <source>
        <dbReference type="EMBL" id="MBC2869836.1"/>
    </source>
</evidence>
<dbReference type="AlphaFoldDB" id="A0A7X1I6V7"/>
<keyword evidence="3" id="KW-1185">Reference proteome</keyword>
<accession>A0A7X1I6V7</accession>
<keyword evidence="1" id="KW-0812">Transmembrane</keyword>
<reference evidence="2 3" key="1">
    <citation type="submission" date="2020-08" db="EMBL/GenBank/DDBJ databases">
        <title>Whole-Genome Sequence of French Clinical Streptomyces mexicanus Strain Q0842.</title>
        <authorList>
            <person name="Boxberger M."/>
            <person name="La Scola B."/>
        </authorList>
    </citation>
    <scope>NUCLEOTIDE SEQUENCE [LARGE SCALE GENOMIC DNA]</scope>
    <source>
        <strain evidence="2 3">Marseille-Q0842</strain>
    </source>
</reference>
<protein>
    <submittedName>
        <fullName evidence="2">Uncharacterized protein</fullName>
    </submittedName>
</protein>